<dbReference type="EMBL" id="JASJOU010000003">
    <property type="protein sequence ID" value="MDJ1501273.1"/>
    <property type="molecule type" value="Genomic_DNA"/>
</dbReference>
<dbReference type="InterPro" id="IPR014756">
    <property type="entry name" value="Ig_E-set"/>
</dbReference>
<dbReference type="Pfam" id="PF24595">
    <property type="entry name" value="DUF7619"/>
    <property type="match status" value="1"/>
</dbReference>
<keyword evidence="1" id="KW-0677">Repeat</keyword>
<dbReference type="PROSITE" id="PS51125">
    <property type="entry name" value="NHL"/>
    <property type="match status" value="4"/>
</dbReference>
<dbReference type="Gene3D" id="2.120.10.30">
    <property type="entry name" value="TolB, C-terminal domain"/>
    <property type="match status" value="2"/>
</dbReference>
<dbReference type="SMART" id="SM00429">
    <property type="entry name" value="IPT"/>
    <property type="match status" value="4"/>
</dbReference>
<dbReference type="Gene3D" id="2.130.10.10">
    <property type="entry name" value="YVTN repeat-like/Quinoprotein amine dehydrogenase"/>
    <property type="match status" value="1"/>
</dbReference>
<dbReference type="Proteomes" id="UP001232063">
    <property type="component" value="Unassembled WGS sequence"/>
</dbReference>
<dbReference type="Gene3D" id="2.60.40.10">
    <property type="entry name" value="Immunoglobulins"/>
    <property type="match status" value="5"/>
</dbReference>
<dbReference type="CDD" id="cd05819">
    <property type="entry name" value="NHL"/>
    <property type="match status" value="1"/>
</dbReference>
<dbReference type="InterPro" id="IPR011042">
    <property type="entry name" value="6-blade_b-propeller_TolB-like"/>
</dbReference>
<feature type="repeat" description="NHL" evidence="2">
    <location>
        <begin position="120"/>
        <end position="163"/>
    </location>
</feature>
<evidence type="ECO:0000259" key="3">
    <source>
        <dbReference type="SMART" id="SM00429"/>
    </source>
</evidence>
<dbReference type="InterPro" id="IPR015943">
    <property type="entry name" value="WD40/YVTN_repeat-like_dom_sf"/>
</dbReference>
<dbReference type="InterPro" id="IPR050952">
    <property type="entry name" value="TRIM-NHL_E3_ligases"/>
</dbReference>
<feature type="domain" description="IPT/TIG" evidence="3">
    <location>
        <begin position="1169"/>
        <end position="1250"/>
    </location>
</feature>
<feature type="domain" description="IPT/TIG" evidence="3">
    <location>
        <begin position="1334"/>
        <end position="1415"/>
    </location>
</feature>
<comment type="caution">
    <text evidence="4">The sequence shown here is derived from an EMBL/GenBank/DDBJ whole genome shotgun (WGS) entry which is preliminary data.</text>
</comment>
<evidence type="ECO:0000256" key="2">
    <source>
        <dbReference type="PROSITE-ProRule" id="PRU00504"/>
    </source>
</evidence>
<dbReference type="Pfam" id="PF01833">
    <property type="entry name" value="TIG"/>
    <property type="match status" value="4"/>
</dbReference>
<reference evidence="4" key="1">
    <citation type="submission" date="2023-05" db="EMBL/GenBank/DDBJ databases">
        <authorList>
            <person name="Zhang X."/>
        </authorList>
    </citation>
    <scope>NUCLEOTIDE SEQUENCE</scope>
    <source>
        <strain evidence="4">BD1B2-1</strain>
    </source>
</reference>
<dbReference type="PANTHER" id="PTHR24104:SF25">
    <property type="entry name" value="PROTEIN LIN-41"/>
    <property type="match status" value="1"/>
</dbReference>
<dbReference type="InterPro" id="IPR001258">
    <property type="entry name" value="NHL_repeat"/>
</dbReference>
<gene>
    <name evidence="4" type="ORF">QNI22_11470</name>
</gene>
<dbReference type="GO" id="GO:0008270">
    <property type="term" value="F:zinc ion binding"/>
    <property type="evidence" value="ECO:0007669"/>
    <property type="project" value="UniProtKB-KW"/>
</dbReference>
<feature type="repeat" description="NHL" evidence="2">
    <location>
        <begin position="536"/>
        <end position="577"/>
    </location>
</feature>
<dbReference type="CDD" id="cd00603">
    <property type="entry name" value="IPT_PCSR"/>
    <property type="match status" value="4"/>
</dbReference>
<dbReference type="InterPro" id="IPR013783">
    <property type="entry name" value="Ig-like_fold"/>
</dbReference>
<proteinExistence type="predicted"/>
<dbReference type="SUPFAM" id="SSF63829">
    <property type="entry name" value="Calcium-dependent phosphotriesterase"/>
    <property type="match status" value="2"/>
</dbReference>
<organism evidence="4 5">
    <name type="scientific">Xanthocytophaga agilis</name>
    <dbReference type="NCBI Taxonomy" id="3048010"/>
    <lineage>
        <taxon>Bacteria</taxon>
        <taxon>Pseudomonadati</taxon>
        <taxon>Bacteroidota</taxon>
        <taxon>Cytophagia</taxon>
        <taxon>Cytophagales</taxon>
        <taxon>Rhodocytophagaceae</taxon>
        <taxon>Xanthocytophaga</taxon>
    </lineage>
</organism>
<dbReference type="RefSeq" id="WP_314510767.1">
    <property type="nucleotide sequence ID" value="NZ_JASJOU010000003.1"/>
</dbReference>
<evidence type="ECO:0000313" key="4">
    <source>
        <dbReference type="EMBL" id="MDJ1501273.1"/>
    </source>
</evidence>
<dbReference type="Pfam" id="PF18962">
    <property type="entry name" value="Por_Secre_tail"/>
    <property type="match status" value="1"/>
</dbReference>
<evidence type="ECO:0000256" key="1">
    <source>
        <dbReference type="ARBA" id="ARBA00022737"/>
    </source>
</evidence>
<feature type="domain" description="IPT/TIG" evidence="3">
    <location>
        <begin position="1086"/>
        <end position="1167"/>
    </location>
</feature>
<feature type="repeat" description="NHL" evidence="2">
    <location>
        <begin position="169"/>
        <end position="210"/>
    </location>
</feature>
<dbReference type="InterPro" id="IPR026444">
    <property type="entry name" value="Secre_tail"/>
</dbReference>
<dbReference type="SUPFAM" id="SSF81296">
    <property type="entry name" value="E set domains"/>
    <property type="match status" value="4"/>
</dbReference>
<dbReference type="SUPFAM" id="SSF117074">
    <property type="entry name" value="Hypothetical protein PA1324"/>
    <property type="match status" value="1"/>
</dbReference>
<dbReference type="InterPro" id="IPR002909">
    <property type="entry name" value="IPT_dom"/>
</dbReference>
<feature type="domain" description="IPT/TIG" evidence="3">
    <location>
        <begin position="1252"/>
        <end position="1333"/>
    </location>
</feature>
<evidence type="ECO:0000313" key="5">
    <source>
        <dbReference type="Proteomes" id="UP001232063"/>
    </source>
</evidence>
<dbReference type="InterPro" id="IPR055353">
    <property type="entry name" value="DUF7619"/>
</dbReference>
<keyword evidence="5" id="KW-1185">Reference proteome</keyword>
<protein>
    <submittedName>
        <fullName evidence="4">IPT/TIG domain-containing protein</fullName>
    </submittedName>
</protein>
<sequence>MCCKYIAVFFSVILCIVFLPAYGQKDFAFQHFIGPKIPLQSFRGIISDSQGNFLILDSDDNSIHKIDLSGKYITKFRLPKREDNANQNPISITIDKNDNIYVGNWNGGEIIKMDNVGKIIARFLSTVSGNGMYKGPEDIKIDNRGNIYIVDTYTNRVQKLDSNGKFIMKFGTYGSGNGQLNAPGDIAIDNSYNIYVGDGRNARIQKFDSSGNFLFSFGSQGSQDGQFYYGPGITLDKQGNIYAADPLNKRIQKFDPTGKFLWKSGTPDTDNGILMFPNDIAIDPSGNICVQDLELFGLVKLTPQGKLISQVKFDKENRLFTYPSGIARDLGDNIYVTDQKGIHKFDAQGNFLLKFTTQGILSDVPESITIDKWNNVYVIDRLGKLVKFDINGKVISAFDGTFGSPFSQSVTTDNQGNLYALSNNRFVIYDLKGRYLKDINLPAVNNGYFRSMAVDKLGSLYITYSTNTGIVINKCSSTGRLMRTFNIKDESGYPYGYNTYAVKIGIITDENNNVYLTDYYNKAIHKIDAITGNIISFGKYGSNEQEFDDPFAVTINSKGFLYVVDSGNDRISVFSTIGSAKTNFISGTIFSDLNQNCKQDTNEPGLSDVLVEAQPGSILTMTDATGHYSMQVDTGTYTVTQQFANHDKTILMKPICPADGKYHSVQVKEGMSVDGIDFADQATSLPYLSVHVASNRRRRCFTNTTTITYSNSGYADAQNVKVSVKLPQYVILKSSNVDYTIDKDKNYVFTIGTLKAKETGAIQITDSIACVVEARGMTACTQAWITPANSYTLPENSPWDQSDILLTGKCIENGRVQMVIKNTGKTMADSAEFRILLNAQLSFRKNYKLAIGDSLVLRIPANGKTVRLEADQRPGHPRKSQTNLTIEGCVASVSDVISKGYVAVLPQDDAEPEVASECLQIVDSYDPNDKLVSPAGTPSDNYTPSASELKYVIRFQNTGTDTAYAVTVIDTLSEHLDITTLQMGAYSHRYTLKVSGKGRPVLTWIFAGINLPDSTRDQAGSNGFIQFTIKPKVYLPEKVRIENFADIIFDYNEPVRTNTTVNVIYDVPPVIDKQNQLNEKTIVQQKPTISSFTPEGAKLSGQITLTGNHYQTVPTDNIVKVNEIPVVVISASETQLVVALPSKVTTGRISVTTPAGTAVSATDLVVFQPPVITGINPAKAHRGDQIILTGIHFESVAEYNLVKINDIPMQVLTATATQLTVVTPENATDGKVSLTTRGGSVISPSELVILFKPVITAFAPEEAQVGEQILVTGMNFNPISNQNTVKINGMVVSIVSAAETQLVITVPTGVTIGKVSVATEGGTAISEKDFVPLLPVITSFYPATGFVGTQVIISGKYYQSTASDNRVVIYGKEADIISASETELVIRIPEGAATDKIQVTTPTGSVISSTNFVVRDNAEWDDVIVIFPNPTDGKVAIDLSQSMAQMQQIEIFNNIGKRILSEKVTAITSKYEVDLSGNATGLYLILVKTDKGTVTRKIILK</sequence>
<accession>A0AAE3UG52</accession>
<dbReference type="NCBIfam" id="TIGR04183">
    <property type="entry name" value="Por_Secre_tail"/>
    <property type="match status" value="1"/>
</dbReference>
<name>A0AAE3UG52_9BACT</name>
<feature type="repeat" description="NHL" evidence="2">
    <location>
        <begin position="214"/>
        <end position="257"/>
    </location>
</feature>
<dbReference type="SUPFAM" id="SSF101898">
    <property type="entry name" value="NHL repeat"/>
    <property type="match status" value="1"/>
</dbReference>
<dbReference type="PANTHER" id="PTHR24104">
    <property type="entry name" value="E3 UBIQUITIN-PROTEIN LIGASE NHLRC1-RELATED"/>
    <property type="match status" value="1"/>
</dbReference>